<dbReference type="Gene3D" id="1.10.630.10">
    <property type="entry name" value="Cytochrome P450"/>
    <property type="match status" value="1"/>
</dbReference>
<dbReference type="SUPFAM" id="SSF48264">
    <property type="entry name" value="Cytochrome P450"/>
    <property type="match status" value="1"/>
</dbReference>
<gene>
    <name evidence="5" type="ORF">MKW94_030872</name>
</gene>
<name>A0AA41V4R5_PAPNU</name>
<keyword evidence="2" id="KW-0479">Metal-binding</keyword>
<keyword evidence="6" id="KW-1185">Reference proteome</keyword>
<comment type="similarity">
    <text evidence="1">Belongs to the cytochrome P450 family.</text>
</comment>
<evidence type="ECO:0008006" key="7">
    <source>
        <dbReference type="Google" id="ProtNLM"/>
    </source>
</evidence>
<dbReference type="GO" id="GO:0016705">
    <property type="term" value="F:oxidoreductase activity, acting on paired donors, with incorporation or reduction of molecular oxygen"/>
    <property type="evidence" value="ECO:0007669"/>
    <property type="project" value="InterPro"/>
</dbReference>
<dbReference type="GO" id="GO:0020037">
    <property type="term" value="F:heme binding"/>
    <property type="evidence" value="ECO:0007669"/>
    <property type="project" value="InterPro"/>
</dbReference>
<accession>A0AA41V4R5</accession>
<dbReference type="PANTHER" id="PTHR24296">
    <property type="entry name" value="CYTOCHROME P450"/>
    <property type="match status" value="1"/>
</dbReference>
<dbReference type="Pfam" id="PF00067">
    <property type="entry name" value="p450"/>
    <property type="match status" value="1"/>
</dbReference>
<dbReference type="AlphaFoldDB" id="A0AA41V4R5"/>
<dbReference type="GO" id="GO:0033075">
    <property type="term" value="P:isoquinoline alkaloid biosynthetic process"/>
    <property type="evidence" value="ECO:0007669"/>
    <property type="project" value="UniProtKB-ARBA"/>
</dbReference>
<evidence type="ECO:0000256" key="3">
    <source>
        <dbReference type="ARBA" id="ARBA00023002"/>
    </source>
</evidence>
<dbReference type="InterPro" id="IPR036396">
    <property type="entry name" value="Cyt_P450_sf"/>
</dbReference>
<sequence>MLNLFSAGKDAIASGLIWFFWLVFKTPAAEAKILEELKLLVSKKELLETHEWPYVFDASDLSRLVYLHAALCESLRLYPPIPLNSKTVLKEAVLPDGSLVKPGMQILLSFYSASKFPLNQLLHFI</sequence>
<evidence type="ECO:0000313" key="6">
    <source>
        <dbReference type="Proteomes" id="UP001177140"/>
    </source>
</evidence>
<evidence type="ECO:0000313" key="5">
    <source>
        <dbReference type="EMBL" id="MCL7030771.1"/>
    </source>
</evidence>
<comment type="caution">
    <text evidence="5">The sequence shown here is derived from an EMBL/GenBank/DDBJ whole genome shotgun (WGS) entry which is preliminary data.</text>
</comment>
<evidence type="ECO:0000256" key="2">
    <source>
        <dbReference type="ARBA" id="ARBA00022723"/>
    </source>
</evidence>
<keyword evidence="3" id="KW-0560">Oxidoreductase</keyword>
<dbReference type="GO" id="GO:0004497">
    <property type="term" value="F:monooxygenase activity"/>
    <property type="evidence" value="ECO:0007669"/>
    <property type="project" value="InterPro"/>
</dbReference>
<proteinExistence type="inferred from homology"/>
<dbReference type="GO" id="GO:0005506">
    <property type="term" value="F:iron ion binding"/>
    <property type="evidence" value="ECO:0007669"/>
    <property type="project" value="InterPro"/>
</dbReference>
<dbReference type="InterPro" id="IPR001128">
    <property type="entry name" value="Cyt_P450"/>
</dbReference>
<organism evidence="5 6">
    <name type="scientific">Papaver nudicaule</name>
    <name type="common">Iceland poppy</name>
    <dbReference type="NCBI Taxonomy" id="74823"/>
    <lineage>
        <taxon>Eukaryota</taxon>
        <taxon>Viridiplantae</taxon>
        <taxon>Streptophyta</taxon>
        <taxon>Embryophyta</taxon>
        <taxon>Tracheophyta</taxon>
        <taxon>Spermatophyta</taxon>
        <taxon>Magnoliopsida</taxon>
        <taxon>Ranunculales</taxon>
        <taxon>Papaveraceae</taxon>
        <taxon>Papaveroideae</taxon>
        <taxon>Papaver</taxon>
    </lineage>
</organism>
<reference evidence="5" key="1">
    <citation type="submission" date="2022-03" db="EMBL/GenBank/DDBJ databases">
        <title>A functionally conserved STORR gene fusion in Papaver species that diverged 16.8 million years ago.</title>
        <authorList>
            <person name="Catania T."/>
        </authorList>
    </citation>
    <scope>NUCLEOTIDE SEQUENCE</scope>
    <source>
        <strain evidence="5">S-191538</strain>
    </source>
</reference>
<evidence type="ECO:0000256" key="1">
    <source>
        <dbReference type="ARBA" id="ARBA00010617"/>
    </source>
</evidence>
<protein>
    <recommendedName>
        <fullName evidence="7">Cytochrome P450</fullName>
    </recommendedName>
</protein>
<evidence type="ECO:0000256" key="4">
    <source>
        <dbReference type="ARBA" id="ARBA00023004"/>
    </source>
</evidence>
<dbReference type="Proteomes" id="UP001177140">
    <property type="component" value="Unassembled WGS sequence"/>
</dbReference>
<dbReference type="EMBL" id="JAJJMA010105159">
    <property type="protein sequence ID" value="MCL7030771.1"/>
    <property type="molecule type" value="Genomic_DNA"/>
</dbReference>
<keyword evidence="4" id="KW-0408">Iron</keyword>